<dbReference type="Gene3D" id="3.40.50.620">
    <property type="entry name" value="HUPs"/>
    <property type="match status" value="2"/>
</dbReference>
<keyword evidence="3 9" id="KW-0436">Ligase</keyword>
<evidence type="ECO:0000256" key="2">
    <source>
        <dbReference type="ARBA" id="ARBA00013169"/>
    </source>
</evidence>
<dbReference type="Pfam" id="PF00133">
    <property type="entry name" value="tRNA-synt_1"/>
    <property type="match status" value="1"/>
</dbReference>
<dbReference type="InterPro" id="IPR002300">
    <property type="entry name" value="aa-tRNA-synth_Ia"/>
</dbReference>
<dbReference type="InterPro" id="IPR001412">
    <property type="entry name" value="aa-tRNA-synth_I_CS"/>
</dbReference>
<name>A0ABQ7GCB8_DUNSA</name>
<feature type="compositionally biased region" description="Basic and acidic residues" evidence="10">
    <location>
        <begin position="253"/>
        <end position="264"/>
    </location>
</feature>
<protein>
    <recommendedName>
        <fullName evidence="2">valine--tRNA ligase</fullName>
        <ecNumber evidence="2">6.1.1.9</ecNumber>
    </recommendedName>
    <alternativeName>
        <fullName evidence="8">Valyl-tRNA synthetase</fullName>
    </alternativeName>
</protein>
<keyword evidence="13" id="KW-1185">Reference proteome</keyword>
<evidence type="ECO:0000313" key="12">
    <source>
        <dbReference type="EMBL" id="KAF5832251.1"/>
    </source>
</evidence>
<dbReference type="SUPFAM" id="SSF50677">
    <property type="entry name" value="ValRS/IleRS/LeuRS editing domain"/>
    <property type="match status" value="1"/>
</dbReference>
<accession>A0ABQ7GCB8</accession>
<evidence type="ECO:0000256" key="10">
    <source>
        <dbReference type="SAM" id="MobiDB-lite"/>
    </source>
</evidence>
<dbReference type="InterPro" id="IPR010987">
    <property type="entry name" value="Glutathione-S-Trfase_C-like"/>
</dbReference>
<keyword evidence="4 9" id="KW-0547">Nucleotide-binding</keyword>
<dbReference type="SUPFAM" id="SSF47616">
    <property type="entry name" value="GST C-terminal domain-like"/>
    <property type="match status" value="1"/>
</dbReference>
<evidence type="ECO:0000256" key="3">
    <source>
        <dbReference type="ARBA" id="ARBA00022598"/>
    </source>
</evidence>
<dbReference type="InterPro" id="IPR036282">
    <property type="entry name" value="Glutathione-S-Trfase_C_sf"/>
</dbReference>
<sequence length="1021" mass="111552">MELITCPGHSCQPAALIASHLAGCSMVVAPPDADQQEPLLKENSGESFRGTPDVLKRVARGSSAYPEEFKAEVERWLAVAVDIEHHSRAWVEPFASSKEYSDEARAASQAALTAQLQNLEAALGESKKSPAAAEQGSTVKCIAGTPSLSIADIALLAAVQPLLSYVMGAEARALFPRTVQWVLEDAGQHASVAKIMGKIPLCPAPQGWVAPPKKDTKKKKKEGGGTAADKQPQAPQQDGAGGGGAGAADAELDPEKAAKKAAKQAEKDAKAAKLAAKKKAAAAAAAAQAAKKSAAGEGAGESKKAAADAKRKAEAEEAARLKAEVEAIPKGAKKDVSKAAGKAYNPHIVEANWYDWWEASGYFKPDVNSTKPPFVIVIPPPNVTGALHIGHALTNSIQDTIVRWRRMSGYNTVWVPGTDHAGIATQTIVEKTLQREKGVTRHQLGREGFLEEVYKWVDVYGGRITQQLRRIGSSVDWSRCVFTMDSQMSRAVNEAFVRMYNDGAIYRDNRLVNWCCKLKTAVSDIEVEYIDVPKRTLMTVPGYTEPVEFGVLTSFAYPVEGGGEIVVATTRPETMLGDTAVAVHPEDPRYKHLHGKFAVHPLNQRRIPIICDAELVDMNFGTGAVKITPAHDPNDFKTGKRHNLESINVFDDDGCINEQGGEFAGQPRFKARVTVVEALDKQGLFRGTTDNAMRFGICSRSKDVIEPCLKPQWWVKCDTMAAKSCAAVRSGELEIIPKEFEVVWFRWLENIRDWCISRQLWWGHRIPAYYVQMEGETGQPGTLSEDTQRWVVGHNREEAHALASSRYPGCKFNLLQDEDVLDTWCVWCLHQTLLTGNLDAKEVERAKAGQRADYPDGIEECGTDALRFGLCAYTSQVGCCFCRMAATCNEDCRKGALCFRLCEHTLQVHCCCLEELPSALRSAGRIPCASGSACARHQVQCKRCGTHGLYASTSLVYCCLEQLLSALRSGMDALHVRLCVHTTQVRCMRCSVRGAELMGLVHTSKVQRKWCRTHGLYAHPP</sequence>
<evidence type="ECO:0000313" key="13">
    <source>
        <dbReference type="Proteomes" id="UP000815325"/>
    </source>
</evidence>
<comment type="similarity">
    <text evidence="1 9">Belongs to the class-I aminoacyl-tRNA synthetase family.</text>
</comment>
<dbReference type="GO" id="GO:0004812">
    <property type="term" value="F:aminoacyl-tRNA ligase activity"/>
    <property type="evidence" value="ECO:0007669"/>
    <property type="project" value="UniProtKB-KW"/>
</dbReference>
<evidence type="ECO:0000256" key="4">
    <source>
        <dbReference type="ARBA" id="ARBA00022741"/>
    </source>
</evidence>
<evidence type="ECO:0000256" key="6">
    <source>
        <dbReference type="ARBA" id="ARBA00022917"/>
    </source>
</evidence>
<dbReference type="PANTHER" id="PTHR11946:SF109">
    <property type="entry name" value="VALINE--TRNA LIGASE"/>
    <property type="match status" value="1"/>
</dbReference>
<dbReference type="InterPro" id="IPR009008">
    <property type="entry name" value="Val/Leu/Ile-tRNA-synth_edit"/>
</dbReference>
<dbReference type="InterPro" id="IPR014729">
    <property type="entry name" value="Rossmann-like_a/b/a_fold"/>
</dbReference>
<gene>
    <name evidence="12" type="ORF">DUNSADRAFT_11951</name>
</gene>
<dbReference type="InterPro" id="IPR002303">
    <property type="entry name" value="Valyl-tRNA_ligase"/>
</dbReference>
<dbReference type="PRINTS" id="PR00986">
    <property type="entry name" value="TRNASYNTHVAL"/>
</dbReference>
<dbReference type="Gene3D" id="3.90.740.10">
    <property type="entry name" value="Valyl/Leucyl/Isoleucyl-tRNA synthetase, editing domain"/>
    <property type="match status" value="1"/>
</dbReference>
<evidence type="ECO:0000256" key="9">
    <source>
        <dbReference type="RuleBase" id="RU363035"/>
    </source>
</evidence>
<dbReference type="PROSITE" id="PS50405">
    <property type="entry name" value="GST_CTER"/>
    <property type="match status" value="1"/>
</dbReference>
<proteinExistence type="inferred from homology"/>
<organism evidence="12 13">
    <name type="scientific">Dunaliella salina</name>
    <name type="common">Green alga</name>
    <name type="synonym">Protococcus salinus</name>
    <dbReference type="NCBI Taxonomy" id="3046"/>
    <lineage>
        <taxon>Eukaryota</taxon>
        <taxon>Viridiplantae</taxon>
        <taxon>Chlorophyta</taxon>
        <taxon>core chlorophytes</taxon>
        <taxon>Chlorophyceae</taxon>
        <taxon>CS clade</taxon>
        <taxon>Chlamydomonadales</taxon>
        <taxon>Dunaliellaceae</taxon>
        <taxon>Dunaliella</taxon>
    </lineage>
</organism>
<evidence type="ECO:0000256" key="7">
    <source>
        <dbReference type="ARBA" id="ARBA00023146"/>
    </source>
</evidence>
<feature type="compositionally biased region" description="Low complexity" evidence="10">
    <location>
        <begin position="227"/>
        <end position="238"/>
    </location>
</feature>
<keyword evidence="7 9" id="KW-0030">Aminoacyl-tRNA synthetase</keyword>
<comment type="caution">
    <text evidence="12">The sequence shown here is derived from an EMBL/GenBank/DDBJ whole genome shotgun (WGS) entry which is preliminary data.</text>
</comment>
<dbReference type="Proteomes" id="UP000815325">
    <property type="component" value="Unassembled WGS sequence"/>
</dbReference>
<keyword evidence="6 9" id="KW-0648">Protein biosynthesis</keyword>
<dbReference type="EMBL" id="MU069887">
    <property type="protein sequence ID" value="KAF5832251.1"/>
    <property type="molecule type" value="Genomic_DNA"/>
</dbReference>
<dbReference type="NCBIfam" id="TIGR00422">
    <property type="entry name" value="valS"/>
    <property type="match status" value="1"/>
</dbReference>
<feature type="domain" description="GST C-terminal" evidence="11">
    <location>
        <begin position="66"/>
        <end position="236"/>
    </location>
</feature>
<dbReference type="Gene3D" id="1.20.1050.10">
    <property type="match status" value="1"/>
</dbReference>
<keyword evidence="5 9" id="KW-0067">ATP-binding</keyword>
<dbReference type="PROSITE" id="PS00178">
    <property type="entry name" value="AA_TRNA_LIGASE_I"/>
    <property type="match status" value="1"/>
</dbReference>
<evidence type="ECO:0000256" key="5">
    <source>
        <dbReference type="ARBA" id="ARBA00022840"/>
    </source>
</evidence>
<dbReference type="EC" id="6.1.1.9" evidence="2"/>
<dbReference type="PANTHER" id="PTHR11946">
    <property type="entry name" value="VALYL-TRNA SYNTHETASES"/>
    <property type="match status" value="1"/>
</dbReference>
<evidence type="ECO:0000256" key="1">
    <source>
        <dbReference type="ARBA" id="ARBA00005594"/>
    </source>
</evidence>
<evidence type="ECO:0000259" key="11">
    <source>
        <dbReference type="PROSITE" id="PS50405"/>
    </source>
</evidence>
<dbReference type="SUPFAM" id="SSF52374">
    <property type="entry name" value="Nucleotidylyl transferase"/>
    <property type="match status" value="1"/>
</dbReference>
<feature type="region of interest" description="Disordered" evidence="10">
    <location>
        <begin position="204"/>
        <end position="264"/>
    </location>
</feature>
<reference evidence="12" key="1">
    <citation type="submission" date="2017-08" db="EMBL/GenBank/DDBJ databases">
        <authorList>
            <person name="Polle J.E."/>
            <person name="Barry K."/>
            <person name="Cushman J."/>
            <person name="Schmutz J."/>
            <person name="Tran D."/>
            <person name="Hathwaick L.T."/>
            <person name="Yim W.C."/>
            <person name="Jenkins J."/>
            <person name="Mckie-Krisberg Z.M."/>
            <person name="Prochnik S."/>
            <person name="Lindquist E."/>
            <person name="Dockter R.B."/>
            <person name="Adam C."/>
            <person name="Molina H."/>
            <person name="Bunkerborg J."/>
            <person name="Jin E."/>
            <person name="Buchheim M."/>
            <person name="Magnuson J."/>
        </authorList>
    </citation>
    <scope>NUCLEOTIDE SEQUENCE</scope>
    <source>
        <strain evidence="12">CCAP 19/18</strain>
    </source>
</reference>
<evidence type="ECO:0000256" key="8">
    <source>
        <dbReference type="ARBA" id="ARBA00029936"/>
    </source>
</evidence>